<reference evidence="9 12" key="1">
    <citation type="submission" date="2016-08" db="EMBL/GenBank/DDBJ databases">
        <title>Candidatus Dactylopiibacterium carminicum genome sequence.</title>
        <authorList>
            <person name="Ramirez-Puebla S.T."/>
            <person name="Ormeno-Orrillo E."/>
            <person name="Vera-Ponce De Leon A."/>
            <person name="Luis L."/>
            <person name="Sanchez-Flores A."/>
            <person name="Monica R."/>
            <person name="Martinez-Romero E."/>
        </authorList>
    </citation>
    <scope>NUCLEOTIDE SEQUENCE [LARGE SCALE GENOMIC DNA]</scope>
    <source>
        <strain evidence="9">END1</strain>
    </source>
</reference>
<gene>
    <name evidence="9" type="ORF">BGI27_00370</name>
    <name evidence="10" type="ORF">CGU29_00405</name>
</gene>
<dbReference type="AlphaFoldDB" id="A0A272EZE9"/>
<evidence type="ECO:0000256" key="2">
    <source>
        <dbReference type="ARBA" id="ARBA00022475"/>
    </source>
</evidence>
<comment type="caution">
    <text evidence="10">The sequence shown here is derived from an EMBL/GenBank/DDBJ whole genome shotgun (WGS) entry which is preliminary data.</text>
</comment>
<dbReference type="OrthoDB" id="5298807at2"/>
<reference evidence="10 11" key="2">
    <citation type="submission" date="2017-07" db="EMBL/GenBank/DDBJ databases">
        <title>Candidatus Dactylopiibacterium carminicum, a nitrogen-fixing symbiont of the cochineal insect Dactylopius coccus and Dactylopius opuntiae (Hemiptera: Coccoidea: Dactylopiidae).</title>
        <authorList>
            <person name="Vera A."/>
        </authorList>
    </citation>
    <scope>NUCLEOTIDE SEQUENCE [LARGE SCALE GENOMIC DNA]</scope>
    <source>
        <strain evidence="10 11">NFDCM</strain>
    </source>
</reference>
<dbReference type="Proteomes" id="UP000623509">
    <property type="component" value="Unassembled WGS sequence"/>
</dbReference>
<evidence type="ECO:0000256" key="6">
    <source>
        <dbReference type="SAM" id="MobiDB-lite"/>
    </source>
</evidence>
<feature type="transmembrane region" description="Helical" evidence="7">
    <location>
        <begin position="87"/>
        <end position="105"/>
    </location>
</feature>
<evidence type="ECO:0000313" key="12">
    <source>
        <dbReference type="Proteomes" id="UP000623509"/>
    </source>
</evidence>
<keyword evidence="4 7" id="KW-1133">Transmembrane helix</keyword>
<keyword evidence="3 7" id="KW-0812">Transmembrane</keyword>
<feature type="transmembrane region" description="Helical" evidence="7">
    <location>
        <begin position="54"/>
        <end position="75"/>
    </location>
</feature>
<evidence type="ECO:0000259" key="8">
    <source>
        <dbReference type="Pfam" id="PF06271"/>
    </source>
</evidence>
<dbReference type="GO" id="GO:0005886">
    <property type="term" value="C:plasma membrane"/>
    <property type="evidence" value="ECO:0007669"/>
    <property type="project" value="UniProtKB-SubCell"/>
</dbReference>
<dbReference type="InterPro" id="IPR051791">
    <property type="entry name" value="Pra-immunoreactive"/>
</dbReference>
<feature type="domain" description="RDD" evidence="8">
    <location>
        <begin position="45"/>
        <end position="173"/>
    </location>
</feature>
<sequence>MARNQSRSRPTPAPARADRSGRLAIPLRPAGIAAAMSTRSVVELASLRRRLACLLYESLLLLGIFAAGFLLPQVIFGMLANLALPGWVLWLHLFVLFGIYFVWLWRRNGQTLAMQTWQLQLVTQEGKPPTLAQCLLRYALAWPAMLLLGSGLGLIWTAFIDRDRQFPHDRLAGTRIVFNPRAPGSRLSVRSKSVAGGVKPAAGRRKQAREPRSRLRGKTINSCQT</sequence>
<evidence type="ECO:0000256" key="7">
    <source>
        <dbReference type="SAM" id="Phobius"/>
    </source>
</evidence>
<comment type="subcellular location">
    <subcellularLocation>
        <location evidence="1">Cell membrane</location>
        <topology evidence="1">Multi-pass membrane protein</topology>
    </subcellularLocation>
</comment>
<dbReference type="Proteomes" id="UP000216107">
    <property type="component" value="Unassembled WGS sequence"/>
</dbReference>
<keyword evidence="5 7" id="KW-0472">Membrane</keyword>
<keyword evidence="12" id="KW-1185">Reference proteome</keyword>
<accession>A0A272EZE9</accession>
<dbReference type="EMBL" id="NMRN01000001">
    <property type="protein sequence ID" value="PAS95416.1"/>
    <property type="molecule type" value="Genomic_DNA"/>
</dbReference>
<dbReference type="PANTHER" id="PTHR36115">
    <property type="entry name" value="PROLINE-RICH ANTIGEN HOMOLOG-RELATED"/>
    <property type="match status" value="1"/>
</dbReference>
<evidence type="ECO:0000256" key="3">
    <source>
        <dbReference type="ARBA" id="ARBA00022692"/>
    </source>
</evidence>
<proteinExistence type="predicted"/>
<keyword evidence="2" id="KW-1003">Cell membrane</keyword>
<feature type="transmembrane region" description="Helical" evidence="7">
    <location>
        <begin position="135"/>
        <end position="159"/>
    </location>
</feature>
<name>A0A272EZE9_9RHOO</name>
<protein>
    <submittedName>
        <fullName evidence="9">RDD family protein</fullName>
    </submittedName>
</protein>
<feature type="region of interest" description="Disordered" evidence="6">
    <location>
        <begin position="196"/>
        <end position="225"/>
    </location>
</feature>
<evidence type="ECO:0000256" key="5">
    <source>
        <dbReference type="ARBA" id="ARBA00023136"/>
    </source>
</evidence>
<dbReference type="PANTHER" id="PTHR36115:SF10">
    <property type="entry name" value="RDD DOMAIN-CONTAINING PROTEIN"/>
    <property type="match status" value="1"/>
</dbReference>
<evidence type="ECO:0000256" key="1">
    <source>
        <dbReference type="ARBA" id="ARBA00004651"/>
    </source>
</evidence>
<dbReference type="Pfam" id="PF06271">
    <property type="entry name" value="RDD"/>
    <property type="match status" value="1"/>
</dbReference>
<evidence type="ECO:0000256" key="4">
    <source>
        <dbReference type="ARBA" id="ARBA00022989"/>
    </source>
</evidence>
<evidence type="ECO:0000313" key="9">
    <source>
        <dbReference type="EMBL" id="KAF7600901.1"/>
    </source>
</evidence>
<evidence type="ECO:0000313" key="11">
    <source>
        <dbReference type="Proteomes" id="UP000216107"/>
    </source>
</evidence>
<evidence type="ECO:0000313" key="10">
    <source>
        <dbReference type="EMBL" id="PAS95416.1"/>
    </source>
</evidence>
<organism evidence="10 11">
    <name type="scientific">Candidatus Dactylopiibacterium carminicum</name>
    <dbReference type="NCBI Taxonomy" id="857335"/>
    <lineage>
        <taxon>Bacteria</taxon>
        <taxon>Pseudomonadati</taxon>
        <taxon>Pseudomonadota</taxon>
        <taxon>Betaproteobacteria</taxon>
        <taxon>Rhodocyclales</taxon>
        <taxon>Rhodocyclaceae</taxon>
        <taxon>Candidatus Dactylopiibacterium</taxon>
    </lineage>
</organism>
<dbReference type="EMBL" id="MDUX01000001">
    <property type="protein sequence ID" value="KAF7600901.1"/>
    <property type="molecule type" value="Genomic_DNA"/>
</dbReference>
<dbReference type="InterPro" id="IPR010432">
    <property type="entry name" value="RDD"/>
</dbReference>